<keyword evidence="5" id="KW-1185">Reference proteome</keyword>
<name>A0ABM7NUG6_9VIRU</name>
<dbReference type="Gene3D" id="3.30.160.60">
    <property type="entry name" value="Classic Zinc Finger"/>
    <property type="match status" value="1"/>
</dbReference>
<accession>A0ABM7NUG6</accession>
<dbReference type="SMART" id="SM00355">
    <property type="entry name" value="ZnF_C2H2"/>
    <property type="match status" value="2"/>
</dbReference>
<dbReference type="InterPro" id="IPR036236">
    <property type="entry name" value="Znf_C2H2_sf"/>
</dbReference>
<dbReference type="RefSeq" id="YP_010842387.1">
    <property type="nucleotide sequence ID" value="NC_079139.1"/>
</dbReference>
<dbReference type="SUPFAM" id="SSF57667">
    <property type="entry name" value="beta-beta-alpha zinc fingers"/>
    <property type="match status" value="1"/>
</dbReference>
<protein>
    <recommendedName>
        <fullName evidence="3">C2H2-type domain-containing protein</fullName>
    </recommendedName>
</protein>
<reference evidence="4 5" key="1">
    <citation type="submission" date="2021-02" db="EMBL/GenBank/DDBJ databases">
        <title>Cotonvirus japonicus, which uses Golgi apparatus of host cells for its virion factory, phylogenetically links tailed tupanvirus and icosahedral mimivirus.</title>
        <authorList>
            <person name="Takahashi H."/>
            <person name="Fukaya S."/>
            <person name="Song C."/>
            <person name="Murata K."/>
            <person name="Takemura M."/>
        </authorList>
    </citation>
    <scope>NUCLEOTIDE SEQUENCE [LARGE SCALE GENOMIC DNA]</scope>
</reference>
<evidence type="ECO:0000313" key="5">
    <source>
        <dbReference type="Proteomes" id="UP001321479"/>
    </source>
</evidence>
<dbReference type="Pfam" id="PF12874">
    <property type="entry name" value="zf-met"/>
    <property type="match status" value="1"/>
</dbReference>
<dbReference type="PROSITE" id="PS00028">
    <property type="entry name" value="ZINC_FINGER_C2H2_1"/>
    <property type="match status" value="1"/>
</dbReference>
<evidence type="ECO:0000256" key="2">
    <source>
        <dbReference type="SAM" id="MobiDB-lite"/>
    </source>
</evidence>
<feature type="domain" description="C2H2-type" evidence="3">
    <location>
        <begin position="44"/>
        <end position="68"/>
    </location>
</feature>
<dbReference type="InterPro" id="IPR013087">
    <property type="entry name" value="Znf_C2H2_type"/>
</dbReference>
<feature type="region of interest" description="Disordered" evidence="2">
    <location>
        <begin position="66"/>
        <end position="87"/>
    </location>
</feature>
<dbReference type="EMBL" id="AP024483">
    <property type="protein sequence ID" value="BCS83779.1"/>
    <property type="molecule type" value="Genomic_DNA"/>
</dbReference>
<keyword evidence="1" id="KW-0862">Zinc</keyword>
<keyword evidence="1" id="KW-0863">Zinc-finger</keyword>
<keyword evidence="1" id="KW-0479">Metal-binding</keyword>
<evidence type="ECO:0000313" key="4">
    <source>
        <dbReference type="EMBL" id="BCS83779.1"/>
    </source>
</evidence>
<proteinExistence type="predicted"/>
<feature type="compositionally biased region" description="Low complexity" evidence="2">
    <location>
        <begin position="71"/>
        <end position="87"/>
    </location>
</feature>
<dbReference type="GeneID" id="80558984"/>
<evidence type="ECO:0000256" key="1">
    <source>
        <dbReference type="PROSITE-ProRule" id="PRU00042"/>
    </source>
</evidence>
<sequence>MSKFKCKKCNYQTNNKNHFNDHLNRKIPCSKYNSNKKIKEIKNVYCETCNRTFAREDSLSRHNKTYHSEITGDNNNQNNNQNNGNNNTITNITTQNNIQTQININNPIIIQPIIYSYDYNDINDLTLFEQYLSLTSKTSPYTALLDHLNLNPTKPKYHNIKLTNLNRSVMDVHNGERWIKEIMNDALSNIVDSKRIMIYIIFNRFRCFLSKKATKLIPKSYYYGCGSPDNFYFHKKIVNNVKVHLYNYGKINKKIDENIPENRDNEVFWALSKKFKWGEVEKIIIKMDEFGIDLDNDLDVIKKLIKEKLSGSEITKSLKKFIKRVNKLITDFKNEEESSSGESSSESDNFLLNEDNSDDY</sequence>
<evidence type="ECO:0000259" key="3">
    <source>
        <dbReference type="PROSITE" id="PS50157"/>
    </source>
</evidence>
<dbReference type="PROSITE" id="PS50157">
    <property type="entry name" value="ZINC_FINGER_C2H2_2"/>
    <property type="match status" value="1"/>
</dbReference>
<organism evidence="4 5">
    <name type="scientific">Cotonvirus japonicus</name>
    <dbReference type="NCBI Taxonomy" id="2811091"/>
    <lineage>
        <taxon>Viruses</taxon>
        <taxon>Varidnaviria</taxon>
        <taxon>Bamfordvirae</taxon>
        <taxon>Nucleocytoviricota</taxon>
        <taxon>Megaviricetes</taxon>
        <taxon>Imitervirales</taxon>
        <taxon>Mimiviridae</taxon>
        <taxon>Megamimivirinae</taxon>
        <taxon>Cotonvirus</taxon>
        <taxon>Cotonvirus japonicum</taxon>
    </lineage>
</organism>
<dbReference type="Proteomes" id="UP001321479">
    <property type="component" value="Segment"/>
</dbReference>
<feature type="region of interest" description="Disordered" evidence="2">
    <location>
        <begin position="333"/>
        <end position="360"/>
    </location>
</feature>